<dbReference type="InterPro" id="IPR013078">
    <property type="entry name" value="His_Pase_superF_clade-1"/>
</dbReference>
<dbReference type="AlphaFoldDB" id="K3WGF8"/>
<protein>
    <submittedName>
        <fullName evidence="2">Uncharacterized protein</fullName>
    </submittedName>
</protein>
<organism evidence="2 3">
    <name type="scientific">Globisporangium ultimum (strain ATCC 200006 / CBS 805.95 / DAOM BR144)</name>
    <name type="common">Pythium ultimum</name>
    <dbReference type="NCBI Taxonomy" id="431595"/>
    <lineage>
        <taxon>Eukaryota</taxon>
        <taxon>Sar</taxon>
        <taxon>Stramenopiles</taxon>
        <taxon>Oomycota</taxon>
        <taxon>Peronosporomycetes</taxon>
        <taxon>Pythiales</taxon>
        <taxon>Pythiaceae</taxon>
        <taxon>Globisporangium</taxon>
    </lineage>
</organism>
<reference evidence="3" key="1">
    <citation type="journal article" date="2010" name="Genome Biol.">
        <title>Genome sequence of the necrotrophic plant pathogen Pythium ultimum reveals original pathogenicity mechanisms and effector repertoire.</title>
        <authorList>
            <person name="Levesque C.A."/>
            <person name="Brouwer H."/>
            <person name="Cano L."/>
            <person name="Hamilton J.P."/>
            <person name="Holt C."/>
            <person name="Huitema E."/>
            <person name="Raffaele S."/>
            <person name="Robideau G.P."/>
            <person name="Thines M."/>
            <person name="Win J."/>
            <person name="Zerillo M.M."/>
            <person name="Beakes G.W."/>
            <person name="Boore J.L."/>
            <person name="Busam D."/>
            <person name="Dumas B."/>
            <person name="Ferriera S."/>
            <person name="Fuerstenberg S.I."/>
            <person name="Gachon C.M."/>
            <person name="Gaulin E."/>
            <person name="Govers F."/>
            <person name="Grenville-Briggs L."/>
            <person name="Horner N."/>
            <person name="Hostetler J."/>
            <person name="Jiang R.H."/>
            <person name="Johnson J."/>
            <person name="Krajaejun T."/>
            <person name="Lin H."/>
            <person name="Meijer H.J."/>
            <person name="Moore B."/>
            <person name="Morris P."/>
            <person name="Phuntmart V."/>
            <person name="Puiu D."/>
            <person name="Shetty J."/>
            <person name="Stajich J.E."/>
            <person name="Tripathy S."/>
            <person name="Wawra S."/>
            <person name="van West P."/>
            <person name="Whitty B.R."/>
            <person name="Coutinho P.M."/>
            <person name="Henrissat B."/>
            <person name="Martin F."/>
            <person name="Thomas P.D."/>
            <person name="Tyler B.M."/>
            <person name="De Vries R.P."/>
            <person name="Kamoun S."/>
            <person name="Yandell M."/>
            <person name="Tisserat N."/>
            <person name="Buell C.R."/>
        </authorList>
    </citation>
    <scope>NUCLEOTIDE SEQUENCE</scope>
    <source>
        <strain evidence="3">DAOM:BR144</strain>
    </source>
</reference>
<dbReference type="GO" id="GO:0016791">
    <property type="term" value="F:phosphatase activity"/>
    <property type="evidence" value="ECO:0007669"/>
    <property type="project" value="TreeGrafter"/>
</dbReference>
<feature type="region of interest" description="Disordered" evidence="1">
    <location>
        <begin position="51"/>
        <end position="76"/>
    </location>
</feature>
<dbReference type="Proteomes" id="UP000019132">
    <property type="component" value="Unassembled WGS sequence"/>
</dbReference>
<accession>K3WGF8</accession>
<dbReference type="HOGENOM" id="CLU_058118_0_0_1"/>
<dbReference type="eggNOG" id="ENOG502RZPE">
    <property type="taxonomic scope" value="Eukaryota"/>
</dbReference>
<dbReference type="PANTHER" id="PTHR48100">
    <property type="entry name" value="BROAD-SPECIFICITY PHOSPHATASE YOR283W-RELATED"/>
    <property type="match status" value="1"/>
</dbReference>
<dbReference type="EnsemblProtists" id="PYU1_T004049">
    <property type="protein sequence ID" value="PYU1_T004049"/>
    <property type="gene ID" value="PYU1_G004039"/>
</dbReference>
<dbReference type="Pfam" id="PF00300">
    <property type="entry name" value="His_Phos_1"/>
    <property type="match status" value="1"/>
</dbReference>
<evidence type="ECO:0000313" key="2">
    <source>
        <dbReference type="EnsemblProtists" id="PYU1_T004049"/>
    </source>
</evidence>
<reference evidence="2" key="3">
    <citation type="submission" date="2015-02" db="UniProtKB">
        <authorList>
            <consortium name="EnsemblProtists"/>
        </authorList>
    </citation>
    <scope>IDENTIFICATION</scope>
    <source>
        <strain evidence="2">DAOM BR144</strain>
    </source>
</reference>
<evidence type="ECO:0000256" key="1">
    <source>
        <dbReference type="SAM" id="MobiDB-lite"/>
    </source>
</evidence>
<dbReference type="SUPFAM" id="SSF53254">
    <property type="entry name" value="Phosphoglycerate mutase-like"/>
    <property type="match status" value="1"/>
</dbReference>
<reference evidence="3" key="2">
    <citation type="submission" date="2010-04" db="EMBL/GenBank/DDBJ databases">
        <authorList>
            <person name="Buell R."/>
            <person name="Hamilton J."/>
            <person name="Hostetler J."/>
        </authorList>
    </citation>
    <scope>NUCLEOTIDE SEQUENCE [LARGE SCALE GENOMIC DNA]</scope>
    <source>
        <strain evidence="3">DAOM:BR144</strain>
    </source>
</reference>
<dbReference type="InParanoid" id="K3WGF8"/>
<dbReference type="PANTHER" id="PTHR48100:SF33">
    <property type="entry name" value="PEPTIDASE S54 RHOMBOID DOMAIN-CONTAINING PROTEIN"/>
    <property type="match status" value="1"/>
</dbReference>
<keyword evidence="3" id="KW-1185">Reference proteome</keyword>
<dbReference type="InterPro" id="IPR050275">
    <property type="entry name" value="PGM_Phosphatase"/>
</dbReference>
<dbReference type="Gene3D" id="3.40.50.1240">
    <property type="entry name" value="Phosphoglycerate mutase-like"/>
    <property type="match status" value="1"/>
</dbReference>
<dbReference type="InterPro" id="IPR029033">
    <property type="entry name" value="His_PPase_superfam"/>
</dbReference>
<dbReference type="OMA" id="LWFRAFF"/>
<sequence length="365" mass="40928">MARRMQNDPNATLLEALVDAGENVWRKIQLFAIGVLHLLFSSDKQWQRQLPSRDAGSKALPSSSGGMRPVAEDTNADAEKATQYTVKRIIFIRHAESEWNVVFNRGVYWQAVVQFFRACVREWLMLPTQNSIFIDSPLSRRGVRQSKALFEHVNDSTHDLECGIIDAVAKGSATDAALLQYLSRPMPNSVIVSSNLRRSIDTARIASAARLELPGEKIHVLSSLQEIGRNIDTLTISDAYAIKPHALSSVLPLEKKHDDLFNLSESHGNKAVLGCGRQRLYAFAEWATKQQADVLVVYGHSLWFRSFCQEFFPSNIAHDAKTKKLANCGVVTFELEEQVTPVAHNGYAATTTRHRIVPESFHYVR</sequence>
<name>K3WGF8_GLOUD</name>
<dbReference type="VEuPathDB" id="FungiDB:PYU1_G004039"/>
<dbReference type="STRING" id="431595.K3WGF8"/>
<dbReference type="CDD" id="cd07067">
    <property type="entry name" value="HP_PGM_like"/>
    <property type="match status" value="1"/>
</dbReference>
<dbReference type="GO" id="GO:0005829">
    <property type="term" value="C:cytosol"/>
    <property type="evidence" value="ECO:0007669"/>
    <property type="project" value="TreeGrafter"/>
</dbReference>
<proteinExistence type="predicted"/>
<dbReference type="EMBL" id="GL376567">
    <property type="status" value="NOT_ANNOTATED_CDS"/>
    <property type="molecule type" value="Genomic_DNA"/>
</dbReference>
<evidence type="ECO:0000313" key="3">
    <source>
        <dbReference type="Proteomes" id="UP000019132"/>
    </source>
</evidence>